<proteinExistence type="predicted"/>
<dbReference type="EMBL" id="BARS01030517">
    <property type="protein sequence ID" value="GAG22752.1"/>
    <property type="molecule type" value="Genomic_DNA"/>
</dbReference>
<sequence length="88" mass="10038">MESRDVTINPRERYIETLTFGSPDRIPFSPGEGRESTLARWHGEGLPEGKDPTAHLMDTLGIESQPPTKRRISLAVDFRMIPQYEQKV</sequence>
<protein>
    <submittedName>
        <fullName evidence="1">Uncharacterized protein</fullName>
    </submittedName>
</protein>
<organism evidence="1">
    <name type="scientific">marine sediment metagenome</name>
    <dbReference type="NCBI Taxonomy" id="412755"/>
    <lineage>
        <taxon>unclassified sequences</taxon>
        <taxon>metagenomes</taxon>
        <taxon>ecological metagenomes</taxon>
    </lineage>
</organism>
<comment type="caution">
    <text evidence="1">The sequence shown here is derived from an EMBL/GenBank/DDBJ whole genome shotgun (WGS) entry which is preliminary data.</text>
</comment>
<accession>X0WHR0</accession>
<reference evidence="1" key="1">
    <citation type="journal article" date="2014" name="Front. Microbiol.">
        <title>High frequency of phylogenetically diverse reductive dehalogenase-homologous genes in deep subseafloor sedimentary metagenomes.</title>
        <authorList>
            <person name="Kawai M."/>
            <person name="Futagami T."/>
            <person name="Toyoda A."/>
            <person name="Takaki Y."/>
            <person name="Nishi S."/>
            <person name="Hori S."/>
            <person name="Arai W."/>
            <person name="Tsubouchi T."/>
            <person name="Morono Y."/>
            <person name="Uchiyama I."/>
            <person name="Ito T."/>
            <person name="Fujiyama A."/>
            <person name="Inagaki F."/>
            <person name="Takami H."/>
        </authorList>
    </citation>
    <scope>NUCLEOTIDE SEQUENCE</scope>
    <source>
        <strain evidence="1">Expedition CK06-06</strain>
    </source>
</reference>
<name>X0WHR0_9ZZZZ</name>
<feature type="non-terminal residue" evidence="1">
    <location>
        <position position="88"/>
    </location>
</feature>
<evidence type="ECO:0000313" key="1">
    <source>
        <dbReference type="EMBL" id="GAG22752.1"/>
    </source>
</evidence>
<gene>
    <name evidence="1" type="ORF">S01H1_47599</name>
</gene>
<dbReference type="AlphaFoldDB" id="X0WHR0"/>